<gene>
    <name evidence="1" type="ORF">PTE30175_01733</name>
</gene>
<proteinExistence type="predicted"/>
<accession>A0A5E4U3C6</accession>
<evidence type="ECO:0000313" key="1">
    <source>
        <dbReference type="EMBL" id="VVD94575.1"/>
    </source>
</evidence>
<protein>
    <submittedName>
        <fullName evidence="1">Uncharacterized protein</fullName>
    </submittedName>
</protein>
<evidence type="ECO:0000313" key="2">
    <source>
        <dbReference type="Proteomes" id="UP000414233"/>
    </source>
</evidence>
<dbReference type="EMBL" id="CABPRZ010000006">
    <property type="protein sequence ID" value="VVD94575.1"/>
    <property type="molecule type" value="Genomic_DNA"/>
</dbReference>
<organism evidence="1 2">
    <name type="scientific">Pandoraea terrae</name>
    <dbReference type="NCBI Taxonomy" id="1537710"/>
    <lineage>
        <taxon>Bacteria</taxon>
        <taxon>Pseudomonadati</taxon>
        <taxon>Pseudomonadota</taxon>
        <taxon>Betaproteobacteria</taxon>
        <taxon>Burkholderiales</taxon>
        <taxon>Burkholderiaceae</taxon>
        <taxon>Pandoraea</taxon>
    </lineage>
</organism>
<keyword evidence="2" id="KW-1185">Reference proteome</keyword>
<sequence>MGMEVYDDIERCFDSGWSDGLPVIPPYGSLVETMLKACGWSATELVGRIEKQHIEIRGEHLAAAAVMAGCKPEYGRFLRAVGEALVDPALNLSGCEVTTGGVSTTVIASGPVVEELGFEHSANALGANNRVNATIGRFAQLVRLFCGRAGGVLQAHGTVGHPGRLSFCIAEHPETIWPSFHTQFELPAEASAATIMCTEGPISVNNHYAETGEQILRTISDAIAHFGTTNFYYRSGGYLIVIAPDHMELVQSAFTREEAQRFIFEHAARPTHDLIGVGRIARDPAAMWEVRPGEMRRPVRSESQLSFVEAGKEGGKFSAVIPRWTANIEVVSKAVTPAN</sequence>
<dbReference type="Proteomes" id="UP000414233">
    <property type="component" value="Unassembled WGS sequence"/>
</dbReference>
<name>A0A5E4U3C6_9BURK</name>
<reference evidence="1 2" key="1">
    <citation type="submission" date="2019-08" db="EMBL/GenBank/DDBJ databases">
        <authorList>
            <person name="Peeters C."/>
        </authorList>
    </citation>
    <scope>NUCLEOTIDE SEQUENCE [LARGE SCALE GENOMIC DNA]</scope>
    <source>
        <strain evidence="1 2">LMG 30175</strain>
    </source>
</reference>
<dbReference type="AlphaFoldDB" id="A0A5E4U3C6"/>